<dbReference type="AlphaFoldDB" id="R0GUP7"/>
<dbReference type="GO" id="GO:0030014">
    <property type="term" value="C:CCR4-NOT complex"/>
    <property type="evidence" value="ECO:0007669"/>
    <property type="project" value="InterPro"/>
</dbReference>
<feature type="non-terminal residue" evidence="5">
    <location>
        <position position="1"/>
    </location>
</feature>
<feature type="compositionally biased region" description="Basic and acidic residues" evidence="4">
    <location>
        <begin position="50"/>
        <end position="60"/>
    </location>
</feature>
<evidence type="ECO:0000313" key="6">
    <source>
        <dbReference type="Proteomes" id="UP000029121"/>
    </source>
</evidence>
<evidence type="ECO:0000256" key="1">
    <source>
        <dbReference type="ARBA" id="ARBA00010080"/>
    </source>
</evidence>
<dbReference type="Proteomes" id="UP000029121">
    <property type="component" value="Unassembled WGS sequence"/>
</dbReference>
<comment type="similarity">
    <text evidence="1">Belongs to the CNOT10 family.</text>
</comment>
<keyword evidence="3" id="KW-0175">Coiled coil</keyword>
<dbReference type="InterPro" id="IPR039740">
    <property type="entry name" value="CNOT10"/>
</dbReference>
<evidence type="ECO:0000256" key="3">
    <source>
        <dbReference type="SAM" id="Coils"/>
    </source>
</evidence>
<keyword evidence="2" id="KW-0802">TPR repeat</keyword>
<dbReference type="EMBL" id="KB870805">
    <property type="protein sequence ID" value="EOA39687.1"/>
    <property type="molecule type" value="Genomic_DNA"/>
</dbReference>
<evidence type="ECO:0000256" key="2">
    <source>
        <dbReference type="PROSITE-ProRule" id="PRU00339"/>
    </source>
</evidence>
<evidence type="ECO:0000256" key="4">
    <source>
        <dbReference type="SAM" id="MobiDB-lite"/>
    </source>
</evidence>
<name>R0GUP7_9BRAS</name>
<gene>
    <name evidence="5" type="ORF">CARUB_v10008327mg</name>
</gene>
<dbReference type="GO" id="GO:0017148">
    <property type="term" value="P:negative regulation of translation"/>
    <property type="evidence" value="ECO:0007669"/>
    <property type="project" value="TreeGrafter"/>
</dbReference>
<dbReference type="InterPro" id="IPR019734">
    <property type="entry name" value="TPR_rpt"/>
</dbReference>
<dbReference type="eggNOG" id="KOG2471">
    <property type="taxonomic scope" value="Eukaryota"/>
</dbReference>
<dbReference type="GO" id="GO:0006402">
    <property type="term" value="P:mRNA catabolic process"/>
    <property type="evidence" value="ECO:0007669"/>
    <property type="project" value="TreeGrafter"/>
</dbReference>
<dbReference type="SMART" id="SM00028">
    <property type="entry name" value="TPR"/>
    <property type="match status" value="3"/>
</dbReference>
<organism evidence="5 6">
    <name type="scientific">Capsella rubella</name>
    <dbReference type="NCBI Taxonomy" id="81985"/>
    <lineage>
        <taxon>Eukaryota</taxon>
        <taxon>Viridiplantae</taxon>
        <taxon>Streptophyta</taxon>
        <taxon>Embryophyta</taxon>
        <taxon>Tracheophyta</taxon>
        <taxon>Spermatophyta</taxon>
        <taxon>Magnoliopsida</taxon>
        <taxon>eudicotyledons</taxon>
        <taxon>Gunneridae</taxon>
        <taxon>Pentapetalae</taxon>
        <taxon>rosids</taxon>
        <taxon>malvids</taxon>
        <taxon>Brassicales</taxon>
        <taxon>Brassicaceae</taxon>
        <taxon>Camelineae</taxon>
        <taxon>Capsella</taxon>
    </lineage>
</organism>
<evidence type="ECO:0000313" key="5">
    <source>
        <dbReference type="EMBL" id="EOA39687.1"/>
    </source>
</evidence>
<protein>
    <submittedName>
        <fullName evidence="5">Uncharacterized protein</fullName>
    </submittedName>
</protein>
<sequence length="812" mass="89827">LKSVSGRFPQFHKIFFASSSRIQKIQNVGEQFGRSSMDSGDSSSAVTSDAARDTSSHSEDADVLSHTALAKSALSCFHSGEFEECIGILVQLDQKRPNDLQVLHNMAIAKYFKDGCSDSKELLEELNRVKNQSEELASSTKELVEEANPETNLYVSEDQLDSTVTILNIAVTWFHLHQYTKSLSILQPLFQNIEPLDETTVLRICFLLLDIALACRDAVKFLDVFDYVDKVFGFGVGFGSQEENGSSMQLSSNQVSTTSSSLSSSVAYDTLTSGLTAAESENLEYDSEIVVKKRMKPVGHIPTKNLLTILGERSFSTVDPKLELQLYKVRFLLLTRNLSLAKREVKHALNIAGIRDSSMALLLKSQLEYAHENHQKVLELLDVSDIQKEAETSGIFKNNLGCIYYQLGKYQASAVLLSKALRSCSSLRNEKRVKTFSLSQDKSVLITYNCGLVHLALGKPLIAAQCFQKAIPVFCRQPLIWLRLAECCIMALRKGLLKEGNTSLGRSKIRLHVAGKGKWRQLMMEENEYEELAGSSQEAKLSLPLARVYLSNGIYLLNESLSNDSKSDLKSTLFVGMNETTEASSSNHGEETNSDLEEANGDINQDIIQKSISAFKDGCRREKQLIKQALLANMAYVELELDNPINGLSAANSLLQLRDCSKISAFLGHVYAAEALCLLNRPTEAGEHLSGYLVGENDFDLPYAQEDFDQWRMHTSSDCDETGDLSTENAQDSALLKPQEARGVLFADFAALLATKGDYDQAKQFVTKALTLLPNNVKATVTAVYIDLMLGRTQDAITQLKQCTGVSFVPQT</sequence>
<proteinExistence type="inferred from homology"/>
<dbReference type="SUPFAM" id="SSF48452">
    <property type="entry name" value="TPR-like"/>
    <property type="match status" value="1"/>
</dbReference>
<dbReference type="Pfam" id="PF13181">
    <property type="entry name" value="TPR_8"/>
    <property type="match status" value="1"/>
</dbReference>
<accession>R0GUP7</accession>
<dbReference type="PANTHER" id="PTHR12979:SF5">
    <property type="entry name" value="CCR4-NOT TRANSCRIPTION COMPLEX SUBUNIT 10"/>
    <property type="match status" value="1"/>
</dbReference>
<dbReference type="Gene3D" id="1.25.40.10">
    <property type="entry name" value="Tetratricopeptide repeat domain"/>
    <property type="match status" value="2"/>
</dbReference>
<dbReference type="PANTHER" id="PTHR12979">
    <property type="entry name" value="CCR4-NOT TRANSCRIPTION COMPLEX SUBUNIT 10"/>
    <property type="match status" value="1"/>
</dbReference>
<feature type="repeat" description="TPR" evidence="2">
    <location>
        <begin position="743"/>
        <end position="776"/>
    </location>
</feature>
<feature type="compositionally biased region" description="Low complexity" evidence="4">
    <location>
        <begin position="33"/>
        <end position="49"/>
    </location>
</feature>
<feature type="coiled-coil region" evidence="3">
    <location>
        <begin position="116"/>
        <end position="146"/>
    </location>
</feature>
<keyword evidence="6" id="KW-1185">Reference proteome</keyword>
<dbReference type="OrthoDB" id="25157at2759"/>
<dbReference type="PROSITE" id="PS50005">
    <property type="entry name" value="TPR"/>
    <property type="match status" value="1"/>
</dbReference>
<feature type="region of interest" description="Disordered" evidence="4">
    <location>
        <begin position="32"/>
        <end position="61"/>
    </location>
</feature>
<reference evidence="6" key="1">
    <citation type="journal article" date="2013" name="Nat. Genet.">
        <title>The Capsella rubella genome and the genomic consequences of rapid mating system evolution.</title>
        <authorList>
            <person name="Slotte T."/>
            <person name="Hazzouri K.M."/>
            <person name="Agren J.A."/>
            <person name="Koenig D."/>
            <person name="Maumus F."/>
            <person name="Guo Y.L."/>
            <person name="Steige K."/>
            <person name="Platts A.E."/>
            <person name="Escobar J.S."/>
            <person name="Newman L.K."/>
            <person name="Wang W."/>
            <person name="Mandakova T."/>
            <person name="Vello E."/>
            <person name="Smith L.M."/>
            <person name="Henz S.R."/>
            <person name="Steffen J."/>
            <person name="Takuno S."/>
            <person name="Brandvain Y."/>
            <person name="Coop G."/>
            <person name="Andolfatto P."/>
            <person name="Hu T.T."/>
            <person name="Blanchette M."/>
            <person name="Clark R.M."/>
            <person name="Quesneville H."/>
            <person name="Nordborg M."/>
            <person name="Gaut B.S."/>
            <person name="Lysak M.A."/>
            <person name="Jenkins J."/>
            <person name="Grimwood J."/>
            <person name="Chapman J."/>
            <person name="Prochnik S."/>
            <person name="Shu S."/>
            <person name="Rokhsar D."/>
            <person name="Schmutz J."/>
            <person name="Weigel D."/>
            <person name="Wright S.I."/>
        </authorList>
    </citation>
    <scope>NUCLEOTIDE SEQUENCE [LARGE SCALE GENOMIC DNA]</scope>
    <source>
        <strain evidence="6">cv. Monte Gargano</strain>
    </source>
</reference>
<dbReference type="InterPro" id="IPR011990">
    <property type="entry name" value="TPR-like_helical_dom_sf"/>
</dbReference>